<protein>
    <submittedName>
        <fullName evidence="3">T9SS type A sorting domain-containing protein</fullName>
    </submittedName>
</protein>
<gene>
    <name evidence="3" type="ORF">ACFQ2E_11455</name>
</gene>
<evidence type="ECO:0000313" key="4">
    <source>
        <dbReference type="Proteomes" id="UP001597163"/>
    </source>
</evidence>
<dbReference type="InterPro" id="IPR026444">
    <property type="entry name" value="Secre_tail"/>
</dbReference>
<evidence type="ECO:0000256" key="1">
    <source>
        <dbReference type="ARBA" id="ARBA00022729"/>
    </source>
</evidence>
<sequence length="623" mass="69066">MPHKFTFVLLFITGLSFAQDLYVGNNTELYARDVVVFVNNDIRLEAPTSNFYLRGDAQLIQNTNIKNSDAGELSVYQNQTTGIYDYNFWCSPVGISLDGTTRANVSFQGDNSIHDPQDHTDLTNVTSSAYLFTNSHNGTATQLSNYWLYTLKDGEGYFDWVQVFDNNPVTTGYGFTLKGSPNANNVLDFRGRPNNGTILVSCAFDGIDDEPNSGIPNRAETLTGNPYPSALDLKLFLINATNQTVLSSEVFFWEQKPKNSHALANYEGGYSIYTPGAPGDLSDNGTYATAAFESYNLDGSTNTTTTGNTTDFSANNSRRFAAIGQGFVVSSIGLGGNFEFNNSMRVYLAEDSTPGGNGSVFAKGNKDKEDSKKDVVIMSHNNVDYATILKNPTIIPEIRIHTRVNNTFYKENVIAFRSSTPNNATHNRFYDGINIHALSSDAYLLSENQELAIKSINYDATTRIPFGLKADHDNMPFSIKVNALKDVPSDVNIFIYDNLNGTYTDIKNASFEITLDEGIHNSRFEITFNSKALHVDEATFTDFNIYQNNTISELKIINPNALDVKSFNLFDVSGKQVLNQIISEVKNTYTFSTKSLSDGVYIARIRLKNNQGYTKKVVISNKN</sequence>
<feature type="chain" id="PRO_5045497444" evidence="2">
    <location>
        <begin position="19"/>
        <end position="623"/>
    </location>
</feature>
<name>A0ABW3RD49_9FLAO</name>
<proteinExistence type="predicted"/>
<keyword evidence="4" id="KW-1185">Reference proteome</keyword>
<evidence type="ECO:0000256" key="2">
    <source>
        <dbReference type="SAM" id="SignalP"/>
    </source>
</evidence>
<dbReference type="EMBL" id="JBHTLJ010000003">
    <property type="protein sequence ID" value="MFD1163039.1"/>
    <property type="molecule type" value="Genomic_DNA"/>
</dbReference>
<comment type="caution">
    <text evidence="3">The sequence shown here is derived from an EMBL/GenBank/DDBJ whole genome shotgun (WGS) entry which is preliminary data.</text>
</comment>
<dbReference type="NCBIfam" id="TIGR04183">
    <property type="entry name" value="Por_Secre_tail"/>
    <property type="match status" value="1"/>
</dbReference>
<organism evidence="3 4">
    <name type="scientific">Hwangdonia seohaensis</name>
    <dbReference type="NCBI Taxonomy" id="1240727"/>
    <lineage>
        <taxon>Bacteria</taxon>
        <taxon>Pseudomonadati</taxon>
        <taxon>Bacteroidota</taxon>
        <taxon>Flavobacteriia</taxon>
        <taxon>Flavobacteriales</taxon>
        <taxon>Flavobacteriaceae</taxon>
        <taxon>Hwangdonia</taxon>
    </lineage>
</organism>
<dbReference type="Proteomes" id="UP001597163">
    <property type="component" value="Unassembled WGS sequence"/>
</dbReference>
<accession>A0ABW3RD49</accession>
<feature type="signal peptide" evidence="2">
    <location>
        <begin position="1"/>
        <end position="18"/>
    </location>
</feature>
<dbReference type="RefSeq" id="WP_311940081.1">
    <property type="nucleotide sequence ID" value="NZ_JAVSCK010000003.1"/>
</dbReference>
<keyword evidence="1 2" id="KW-0732">Signal</keyword>
<evidence type="ECO:0000313" key="3">
    <source>
        <dbReference type="EMBL" id="MFD1163039.1"/>
    </source>
</evidence>
<reference evidence="4" key="1">
    <citation type="journal article" date="2019" name="Int. J. Syst. Evol. Microbiol.">
        <title>The Global Catalogue of Microorganisms (GCM) 10K type strain sequencing project: providing services to taxonomists for standard genome sequencing and annotation.</title>
        <authorList>
            <consortium name="The Broad Institute Genomics Platform"/>
            <consortium name="The Broad Institute Genome Sequencing Center for Infectious Disease"/>
            <person name="Wu L."/>
            <person name="Ma J."/>
        </authorList>
    </citation>
    <scope>NUCLEOTIDE SEQUENCE [LARGE SCALE GENOMIC DNA]</scope>
    <source>
        <strain evidence="4">CCUG 63246</strain>
    </source>
</reference>